<name>S5DJM3_9ACTN</name>
<dbReference type="GO" id="GO:0070567">
    <property type="term" value="F:cytidylyltransferase activity"/>
    <property type="evidence" value="ECO:0007669"/>
    <property type="project" value="InterPro"/>
</dbReference>
<dbReference type="GO" id="GO:0005829">
    <property type="term" value="C:cytosol"/>
    <property type="evidence" value="ECO:0007669"/>
    <property type="project" value="TreeGrafter"/>
</dbReference>
<keyword evidence="2" id="KW-0548">Nucleotidyltransferase</keyword>
<sequence length="224" mass="25494">MKTFGIILAAGESTRFDARVNKLFYKVNDKELILYPVETFLNNESIDEVVIVSSESNKSKLENLFKGKYEVTVIEGGLSRQESEYCAIQYLEQKATDDCIVAIHDAARSFLSTELLTNLVNTAKEYGSAAPYLESSKFYDTSNNEMVLTKKIVDIQTPQIYKYKELLEGYSYLSKNGITNMVDTTESMYKFNKLKTHVIKGEKNNLKITYMSDLNTLESITRAQ</sequence>
<dbReference type="Pfam" id="PF01128">
    <property type="entry name" value="IspD"/>
    <property type="match status" value="1"/>
</dbReference>
<accession>S5DJM3</accession>
<evidence type="ECO:0000256" key="2">
    <source>
        <dbReference type="ARBA" id="ARBA00022695"/>
    </source>
</evidence>
<evidence type="ECO:0000313" key="3">
    <source>
        <dbReference type="EMBL" id="AGQ18919.1"/>
    </source>
</evidence>
<dbReference type="PANTHER" id="PTHR43015">
    <property type="entry name" value="D-RIBITOL-5-PHOSPHATE CYTIDYLYLTRANSFERASE"/>
    <property type="match status" value="1"/>
</dbReference>
<dbReference type="PANTHER" id="PTHR43015:SF1">
    <property type="entry name" value="D-RIBITOL-5-PHOSPHATE CYTIDYLYLTRANSFERASE"/>
    <property type="match status" value="1"/>
</dbReference>
<dbReference type="InterPro" id="IPR034683">
    <property type="entry name" value="IspD/TarI"/>
</dbReference>
<dbReference type="Gene3D" id="3.90.550.10">
    <property type="entry name" value="Spore Coat Polysaccharide Biosynthesis Protein SpsA, Chain A"/>
    <property type="match status" value="1"/>
</dbReference>
<dbReference type="CDD" id="cd02516">
    <property type="entry name" value="CDP-ME_synthetase"/>
    <property type="match status" value="1"/>
</dbReference>
<dbReference type="InterPro" id="IPR029044">
    <property type="entry name" value="Nucleotide-diphossugar_trans"/>
</dbReference>
<evidence type="ECO:0000256" key="1">
    <source>
        <dbReference type="ARBA" id="ARBA00022679"/>
    </source>
</evidence>
<dbReference type="SUPFAM" id="SSF53448">
    <property type="entry name" value="Nucleotide-diphospho-sugar transferases"/>
    <property type="match status" value="1"/>
</dbReference>
<keyword evidence="1" id="KW-0808">Transferase</keyword>
<reference evidence="3" key="1">
    <citation type="journal article" date="2013" name="Sci. Rep.">
        <title>Metagenomics uncovers a new group of low GC and ultra-small marine Actinobacteria.</title>
        <authorList>
            <person name="Ghai R."/>
            <person name="Mizuno C.M."/>
            <person name="Picazo A."/>
            <person name="Camacho A."/>
            <person name="Rodriguez-Valera F."/>
        </authorList>
    </citation>
    <scope>NUCLEOTIDE SEQUENCE</scope>
</reference>
<dbReference type="EMBL" id="KC811116">
    <property type="protein sequence ID" value="AGQ18919.1"/>
    <property type="molecule type" value="Genomic_DNA"/>
</dbReference>
<dbReference type="AlphaFoldDB" id="S5DJM3"/>
<protein>
    <submittedName>
        <fullName evidence="3">4-diphosphocytidyl-2-methyl-D-erithritol synthase</fullName>
    </submittedName>
</protein>
<organism evidence="3">
    <name type="scientific">Candidatus Actinomarina minuta</name>
    <dbReference type="NCBI Taxonomy" id="1389454"/>
    <lineage>
        <taxon>Bacteria</taxon>
        <taxon>Bacillati</taxon>
        <taxon>Actinomycetota</taxon>
        <taxon>Actinomycetes</taxon>
        <taxon>Candidatus Actinomarinidae</taxon>
        <taxon>Candidatus Actinomarinales</taxon>
        <taxon>Candidatus Actinomarineae</taxon>
        <taxon>Candidatus Actinomarinaceae</taxon>
        <taxon>Candidatus Actinomarina</taxon>
    </lineage>
</organism>
<proteinExistence type="predicted"/>